<protein>
    <submittedName>
        <fullName evidence="13">Glutamine synthetase, type III</fullName>
    </submittedName>
</protein>
<dbReference type="InterPro" id="IPR017536">
    <property type="entry name" value="Glutamine_synthetase_typeIII"/>
</dbReference>
<dbReference type="AlphaFoldDB" id="B8HS17"/>
<reference evidence="13" key="1">
    <citation type="submission" date="2009-01" db="EMBL/GenBank/DDBJ databases">
        <title>Complete sequence of chromosome Cyanothece sp. PCC 7425.</title>
        <authorList>
            <consortium name="US DOE Joint Genome Institute"/>
            <person name="Lucas S."/>
            <person name="Copeland A."/>
            <person name="Lapidus A."/>
            <person name="Glavina del Rio T."/>
            <person name="Dalin E."/>
            <person name="Tice H."/>
            <person name="Bruce D."/>
            <person name="Goodwin L."/>
            <person name="Pitluck S."/>
            <person name="Sims D."/>
            <person name="Meineke L."/>
            <person name="Brettin T."/>
            <person name="Detter J.C."/>
            <person name="Han C."/>
            <person name="Larimer F."/>
            <person name="Land M."/>
            <person name="Hauser L."/>
            <person name="Kyrpides N."/>
            <person name="Ovchinnikova G."/>
            <person name="Liberton M."/>
            <person name="Stoeckel J."/>
            <person name="Banerjee A."/>
            <person name="Singh A."/>
            <person name="Page L."/>
            <person name="Sato H."/>
            <person name="Zhao L."/>
            <person name="Sherman L."/>
            <person name="Pakrasi H."/>
            <person name="Richardson P."/>
        </authorList>
    </citation>
    <scope>NUCLEOTIDE SEQUENCE</scope>
    <source>
        <strain evidence="13">PCC 7425</strain>
    </source>
</reference>
<dbReference type="KEGG" id="cyn:Cyan7425_0282"/>
<dbReference type="SUPFAM" id="SSF55931">
    <property type="entry name" value="Glutamine synthetase/guanido kinase"/>
    <property type="match status" value="1"/>
</dbReference>
<dbReference type="InterPro" id="IPR036651">
    <property type="entry name" value="Gln_synt_N_sf"/>
</dbReference>
<evidence type="ECO:0000256" key="8">
    <source>
        <dbReference type="PROSITE-ProRule" id="PRU01330"/>
    </source>
</evidence>
<dbReference type="STRING" id="395961.Cyan7425_0282"/>
<dbReference type="PANTHER" id="PTHR43785:SF12">
    <property type="entry name" value="TYPE-1 GLUTAMINE SYNTHETASE 2"/>
    <property type="match status" value="1"/>
</dbReference>
<comment type="cofactor">
    <cofactor evidence="1">
        <name>Mg(2+)</name>
        <dbReference type="ChEBI" id="CHEBI:18420"/>
    </cofactor>
</comment>
<evidence type="ECO:0000256" key="5">
    <source>
        <dbReference type="ARBA" id="ARBA00022840"/>
    </source>
</evidence>
<dbReference type="PROSITE" id="PS00181">
    <property type="entry name" value="GLNA_ATP"/>
    <property type="match status" value="1"/>
</dbReference>
<dbReference type="PANTHER" id="PTHR43785">
    <property type="entry name" value="GAMMA-GLUTAMYLPUTRESCINE SYNTHETASE"/>
    <property type="match status" value="1"/>
</dbReference>
<proteinExistence type="inferred from homology"/>
<dbReference type="InterPro" id="IPR014746">
    <property type="entry name" value="Gln_synth/guanido_kin_cat_dom"/>
</dbReference>
<sequence>MTTPLSEITREKGIRYFLISFTDLFGTQRAKLVPAAAIDTMAAGGAGFAGFATWLDMTPADADMFAVADTNSLFQLPWKPEVAWMPADLITPEGTAIQQTPRLVLKRVLEQARDLGYSVKTGVECEYFLLSPDGEALSDPRDRQTKPCYDQQALMRRFDVIAEICDAMLALGWGAYQNDHEDANGQFEMNWTYADALVTADRHAFFKYMVKAIAEKHGLRASFMPKPFAHLTGNGCHTHLSVWDTTGTTNLFHDPEGELGLSSLAYQFIAGVLHAAPALCAFTNPTVNSYKRINAPVTLSGATWSPNTVSYTGNNRTHAIRIPDPGRFELRLADGAANPYLLPAALIAAGLEGIQQKRDPGPRSDNNNYTDPLPPDTAKSLPTNLLDALRQLEASSIFAEALGTEFVQSYLKLKYQDWHDYNTQITAWERENTLDC</sequence>
<keyword evidence="3" id="KW-0436">Ligase</keyword>
<evidence type="ECO:0000256" key="9">
    <source>
        <dbReference type="RuleBase" id="RU000384"/>
    </source>
</evidence>
<dbReference type="OrthoDB" id="9807095at2"/>
<dbReference type="SUPFAM" id="SSF54368">
    <property type="entry name" value="Glutamine synthetase, N-terminal domain"/>
    <property type="match status" value="1"/>
</dbReference>
<gene>
    <name evidence="13" type="ordered locus">Cyan7425_0282</name>
</gene>
<dbReference type="HOGENOM" id="CLU_017290_1_3_3"/>
<comment type="similarity">
    <text evidence="2 8 9">Belongs to the glutamine synthetase family.</text>
</comment>
<dbReference type="NCBIfam" id="TIGR03105">
    <property type="entry name" value="gln_synth_III"/>
    <property type="match status" value="1"/>
</dbReference>
<evidence type="ECO:0000256" key="4">
    <source>
        <dbReference type="ARBA" id="ARBA00022741"/>
    </source>
</evidence>
<dbReference type="eggNOG" id="COG0174">
    <property type="taxonomic scope" value="Bacteria"/>
</dbReference>
<accession>B8HS17</accession>
<dbReference type="EMBL" id="CP001344">
    <property type="protein sequence ID" value="ACL42676.1"/>
    <property type="molecule type" value="Genomic_DNA"/>
</dbReference>
<dbReference type="PROSITE" id="PS51986">
    <property type="entry name" value="GS_BETA_GRASP"/>
    <property type="match status" value="1"/>
</dbReference>
<dbReference type="GO" id="GO:0004356">
    <property type="term" value="F:glutamine synthetase activity"/>
    <property type="evidence" value="ECO:0007669"/>
    <property type="project" value="InterPro"/>
</dbReference>
<evidence type="ECO:0000259" key="11">
    <source>
        <dbReference type="PROSITE" id="PS51986"/>
    </source>
</evidence>
<dbReference type="Gene3D" id="3.10.20.70">
    <property type="entry name" value="Glutamine synthetase, N-terminal domain"/>
    <property type="match status" value="1"/>
</dbReference>
<keyword evidence="6" id="KW-0460">Magnesium</keyword>
<feature type="domain" description="GS catalytic" evidence="12">
    <location>
        <begin position="101"/>
        <end position="436"/>
    </location>
</feature>
<dbReference type="InterPro" id="IPR008146">
    <property type="entry name" value="Gln_synth_cat_dom"/>
</dbReference>
<name>B8HS17_CYAP4</name>
<keyword evidence="4" id="KW-0547">Nucleotide-binding</keyword>
<evidence type="ECO:0000313" key="13">
    <source>
        <dbReference type="EMBL" id="ACL42676.1"/>
    </source>
</evidence>
<evidence type="ECO:0000256" key="3">
    <source>
        <dbReference type="ARBA" id="ARBA00022598"/>
    </source>
</evidence>
<dbReference type="InterPro" id="IPR008147">
    <property type="entry name" value="Gln_synt_N"/>
</dbReference>
<dbReference type="GO" id="GO:0006542">
    <property type="term" value="P:glutamine biosynthetic process"/>
    <property type="evidence" value="ECO:0007669"/>
    <property type="project" value="InterPro"/>
</dbReference>
<dbReference type="GO" id="GO:0005524">
    <property type="term" value="F:ATP binding"/>
    <property type="evidence" value="ECO:0007669"/>
    <property type="project" value="UniProtKB-KW"/>
</dbReference>
<dbReference type="InterPro" id="IPR027303">
    <property type="entry name" value="Gln_synth_gly_rich_site"/>
</dbReference>
<feature type="region of interest" description="Disordered" evidence="10">
    <location>
        <begin position="355"/>
        <end position="381"/>
    </location>
</feature>
<dbReference type="Gene3D" id="3.30.590.10">
    <property type="entry name" value="Glutamine synthetase/guanido kinase, catalytic domain"/>
    <property type="match status" value="1"/>
</dbReference>
<comment type="function">
    <text evidence="7">Involved in nitrogen metabolism via ammonium assimilation. Catalyzes the ATP-dependent biosynthesis of glutamine from glutamate and ammonia.</text>
</comment>
<evidence type="ECO:0000259" key="12">
    <source>
        <dbReference type="PROSITE" id="PS51987"/>
    </source>
</evidence>
<keyword evidence="5" id="KW-0067">ATP-binding</keyword>
<evidence type="ECO:0000256" key="6">
    <source>
        <dbReference type="ARBA" id="ARBA00022842"/>
    </source>
</evidence>
<evidence type="ECO:0000256" key="2">
    <source>
        <dbReference type="ARBA" id="ARBA00009897"/>
    </source>
</evidence>
<organism evidence="13">
    <name type="scientific">Cyanothece sp. (strain PCC 7425 / ATCC 29141)</name>
    <dbReference type="NCBI Taxonomy" id="395961"/>
    <lineage>
        <taxon>Bacteria</taxon>
        <taxon>Bacillati</taxon>
        <taxon>Cyanobacteriota</taxon>
        <taxon>Cyanophyceae</taxon>
        <taxon>Gomontiellales</taxon>
        <taxon>Cyanothecaceae</taxon>
        <taxon>Cyanothece</taxon>
    </lineage>
</organism>
<evidence type="ECO:0000256" key="1">
    <source>
        <dbReference type="ARBA" id="ARBA00001946"/>
    </source>
</evidence>
<evidence type="ECO:0000256" key="10">
    <source>
        <dbReference type="SAM" id="MobiDB-lite"/>
    </source>
</evidence>
<dbReference type="SMART" id="SM01230">
    <property type="entry name" value="Gln-synt_C"/>
    <property type="match status" value="1"/>
</dbReference>
<feature type="domain" description="GS beta-grasp" evidence="11">
    <location>
        <begin position="12"/>
        <end position="94"/>
    </location>
</feature>
<dbReference type="PROSITE" id="PS51987">
    <property type="entry name" value="GS_CATALYTIC"/>
    <property type="match status" value="1"/>
</dbReference>
<evidence type="ECO:0000256" key="7">
    <source>
        <dbReference type="ARBA" id="ARBA00045640"/>
    </source>
</evidence>
<dbReference type="Pfam" id="PF00120">
    <property type="entry name" value="Gln-synt_C"/>
    <property type="match status" value="1"/>
</dbReference>